<dbReference type="EMBL" id="CP016440">
    <property type="protein sequence ID" value="ANY15220.1"/>
    <property type="molecule type" value="Genomic_DNA"/>
</dbReference>
<feature type="domain" description="Class II aldolase/adducin N-terminal" evidence="2">
    <location>
        <begin position="10"/>
        <end position="194"/>
    </location>
</feature>
<dbReference type="EMBL" id="CYTV01000002">
    <property type="protein sequence ID" value="CUI50131.1"/>
    <property type="molecule type" value="Genomic_DNA"/>
</dbReference>
<accession>A0A0M7D8V0</accession>
<proteinExistence type="inferred from homology"/>
<evidence type="ECO:0000256" key="1">
    <source>
        <dbReference type="ARBA" id="ARBA00037961"/>
    </source>
</evidence>
<sequence>MNAEIKRCIDDLVVANRVLARFGVLDGFGHVSVRNPQDPTRFFLSRSLAPELVTAEDIMEFGMDSEVAGADDRKPYLERYIHGEIYRARPDVNAVVHSHSPSVIPFAGSSVRLRPIYHMAGFLGGGAPVFDIACCFGHTDMLVRNRDHGRELAKTLGDGHISLMRGHGFVAVGPGIPTAVYRAVYTEMNAGMQQKAIGLNGDITFLTAEEARLADEMMAGVMNRPWELWKKKAFD</sequence>
<evidence type="ECO:0000313" key="3">
    <source>
        <dbReference type="EMBL" id="ANY15220.1"/>
    </source>
</evidence>
<reference evidence="3 6" key="2">
    <citation type="submission" date="2016-07" db="EMBL/GenBank/DDBJ databases">
        <title>Complete genome sequences of Bordetella pseudohinzii.</title>
        <authorList>
            <person name="Spilker T."/>
            <person name="Darrah R."/>
            <person name="LiPuma J.J."/>
        </authorList>
    </citation>
    <scope>NUCLEOTIDE SEQUENCE [LARGE SCALE GENOMIC DNA]</scope>
    <source>
        <strain evidence="3 6">HI4681</strain>
    </source>
</reference>
<protein>
    <submittedName>
        <fullName evidence="3">Aldolase</fullName>
    </submittedName>
    <submittedName>
        <fullName evidence="4">L-ribulose-5-phosphate 4-epimerase UlaF</fullName>
        <ecNumber evidence="4">5.1.3.4</ecNumber>
    </submittedName>
</protein>
<dbReference type="InterPro" id="IPR001303">
    <property type="entry name" value="Aldolase_II/adducin_N"/>
</dbReference>
<dbReference type="Proteomes" id="UP000092950">
    <property type="component" value="Chromosome"/>
</dbReference>
<evidence type="ECO:0000313" key="5">
    <source>
        <dbReference type="Proteomes" id="UP000053096"/>
    </source>
</evidence>
<accession>A0A0J6EV21</accession>
<dbReference type="KEGG" id="bpdz:BBN53_04525"/>
<dbReference type="GO" id="GO:0008742">
    <property type="term" value="F:L-ribulose-phosphate 4-epimerase activity"/>
    <property type="evidence" value="ECO:0007669"/>
    <property type="project" value="UniProtKB-EC"/>
</dbReference>
<keyword evidence="6" id="KW-1185">Reference proteome</keyword>
<dbReference type="SMART" id="SM01007">
    <property type="entry name" value="Aldolase_II"/>
    <property type="match status" value="1"/>
</dbReference>
<evidence type="ECO:0000313" key="6">
    <source>
        <dbReference type="Proteomes" id="UP000092950"/>
    </source>
</evidence>
<dbReference type="GO" id="GO:0005856">
    <property type="term" value="C:cytoskeleton"/>
    <property type="evidence" value="ECO:0007669"/>
    <property type="project" value="TreeGrafter"/>
</dbReference>
<name>A0A0J6EV21_9BORD</name>
<keyword evidence="4" id="KW-0413">Isomerase</keyword>
<evidence type="ECO:0000313" key="4">
    <source>
        <dbReference type="EMBL" id="CUI50131.1"/>
    </source>
</evidence>
<reference evidence="4 5" key="1">
    <citation type="submission" date="2015-09" db="EMBL/GenBank/DDBJ databases">
        <authorList>
            <person name="Jackson K.R."/>
            <person name="Lunt B.L."/>
            <person name="Fisher J.N.B."/>
            <person name="Gardner A.V."/>
            <person name="Bailey M.E."/>
            <person name="Deus L.M."/>
            <person name="Earl A.S."/>
            <person name="Gibby P.D."/>
            <person name="Hartmann K.A."/>
            <person name="Liu J.E."/>
            <person name="Manci A.M."/>
            <person name="Nielsen D.A."/>
            <person name="Solomon M.B."/>
            <person name="Breakwell D.P."/>
            <person name="Burnett S.H."/>
            <person name="Grose J.H."/>
        </authorList>
    </citation>
    <scope>NUCLEOTIDE SEQUENCE [LARGE SCALE GENOMIC DNA]</scope>
    <source>
        <strain evidence="4 5">2789STDY5608636</strain>
    </source>
</reference>
<gene>
    <name evidence="4" type="primary">ulaF</name>
    <name evidence="3" type="ORF">BBN53_04525</name>
    <name evidence="4" type="ORF">ERS370011_00832</name>
</gene>
<dbReference type="OrthoDB" id="5500703at2"/>
<dbReference type="GO" id="GO:0051015">
    <property type="term" value="F:actin filament binding"/>
    <property type="evidence" value="ECO:0007669"/>
    <property type="project" value="TreeGrafter"/>
</dbReference>
<organism evidence="4 5">
    <name type="scientific">Bordetella pseudohinzii</name>
    <dbReference type="NCBI Taxonomy" id="1331258"/>
    <lineage>
        <taxon>Bacteria</taxon>
        <taxon>Pseudomonadati</taxon>
        <taxon>Pseudomonadota</taxon>
        <taxon>Betaproteobacteria</taxon>
        <taxon>Burkholderiales</taxon>
        <taxon>Alcaligenaceae</taxon>
        <taxon>Bordetella</taxon>
    </lineage>
</organism>
<comment type="similarity">
    <text evidence="1">Belongs to the aldolase class II family.</text>
</comment>
<dbReference type="AlphaFoldDB" id="A0A0J6EV21"/>
<evidence type="ECO:0000259" key="2">
    <source>
        <dbReference type="SMART" id="SM01007"/>
    </source>
</evidence>
<dbReference type="InterPro" id="IPR036409">
    <property type="entry name" value="Aldolase_II/adducin_N_sf"/>
</dbReference>
<dbReference type="PANTHER" id="PTHR10672">
    <property type="entry name" value="ADDUCIN"/>
    <property type="match status" value="1"/>
</dbReference>
<dbReference type="InterPro" id="IPR051017">
    <property type="entry name" value="Aldolase-II_Adducin_sf"/>
</dbReference>
<dbReference type="RefSeq" id="WP_043214895.1">
    <property type="nucleotide sequence ID" value="NZ_CAJGUP010000062.1"/>
</dbReference>
<dbReference type="Proteomes" id="UP000053096">
    <property type="component" value="Unassembled WGS sequence"/>
</dbReference>
<dbReference type="PANTHER" id="PTHR10672:SF41">
    <property type="entry name" value="CLASS II ALDOLASE_ADDUCIN DOMAIN PROTEIN (AFU_ORTHOLOGUE AFUA_3G01330)"/>
    <property type="match status" value="1"/>
</dbReference>
<dbReference type="Gene3D" id="3.40.225.10">
    <property type="entry name" value="Class II aldolase/adducin N-terminal domain"/>
    <property type="match status" value="1"/>
</dbReference>
<dbReference type="Pfam" id="PF00596">
    <property type="entry name" value="Aldolase_II"/>
    <property type="match status" value="1"/>
</dbReference>
<dbReference type="EC" id="5.1.3.4" evidence="4"/>
<dbReference type="SUPFAM" id="SSF53639">
    <property type="entry name" value="AraD/HMP-PK domain-like"/>
    <property type="match status" value="1"/>
</dbReference>